<proteinExistence type="predicted"/>
<dbReference type="AlphaFoldDB" id="A0A1M6P5W5"/>
<reference evidence="3" key="1">
    <citation type="submission" date="2016-11" db="EMBL/GenBank/DDBJ databases">
        <authorList>
            <person name="Varghese N."/>
            <person name="Submissions S."/>
        </authorList>
    </citation>
    <scope>NUCLEOTIDE SEQUENCE [LARGE SCALE GENOMIC DNA]</scope>
    <source>
        <strain evidence="3">DSM 19858</strain>
    </source>
</reference>
<accession>A0A1M6P5W5</accession>
<keyword evidence="1" id="KW-0472">Membrane</keyword>
<keyword evidence="3" id="KW-1185">Reference proteome</keyword>
<name>A0A1M6P5W5_9FLAO</name>
<evidence type="ECO:0000256" key="1">
    <source>
        <dbReference type="SAM" id="Phobius"/>
    </source>
</evidence>
<gene>
    <name evidence="2" type="ORF">SAMN04488513_11823</name>
</gene>
<protein>
    <submittedName>
        <fullName evidence="2">Uncharacterized protein</fullName>
    </submittedName>
</protein>
<evidence type="ECO:0000313" key="2">
    <source>
        <dbReference type="EMBL" id="SHK03318.1"/>
    </source>
</evidence>
<sequence>MILIDKIFIKIYFAYKNRFNSDTPTMYSVSYLVIMLSMHIMAILKILELLGADIHTEQYSKSQKISFFLLLYLVFSIRYYYFFDPVKFSEKHDFSENYKPIIIYTVVFFISFWVLILAF</sequence>
<keyword evidence="1" id="KW-1133">Transmembrane helix</keyword>
<dbReference type="EMBL" id="FQYU01000018">
    <property type="protein sequence ID" value="SHK03318.1"/>
    <property type="molecule type" value="Genomic_DNA"/>
</dbReference>
<keyword evidence="1" id="KW-0812">Transmembrane</keyword>
<feature type="transmembrane region" description="Helical" evidence="1">
    <location>
        <begin position="101"/>
        <end position="118"/>
    </location>
</feature>
<feature type="transmembrane region" description="Helical" evidence="1">
    <location>
        <begin position="65"/>
        <end position="81"/>
    </location>
</feature>
<evidence type="ECO:0000313" key="3">
    <source>
        <dbReference type="Proteomes" id="UP000184543"/>
    </source>
</evidence>
<feature type="transmembrane region" description="Helical" evidence="1">
    <location>
        <begin position="25"/>
        <end position="44"/>
    </location>
</feature>
<organism evidence="2 3">
    <name type="scientific">Pseudozobellia thermophila</name>
    <dbReference type="NCBI Taxonomy" id="192903"/>
    <lineage>
        <taxon>Bacteria</taxon>
        <taxon>Pseudomonadati</taxon>
        <taxon>Bacteroidota</taxon>
        <taxon>Flavobacteriia</taxon>
        <taxon>Flavobacteriales</taxon>
        <taxon>Flavobacteriaceae</taxon>
        <taxon>Pseudozobellia</taxon>
    </lineage>
</organism>
<dbReference type="STRING" id="192903.SAMN04488513_11823"/>
<dbReference type="Proteomes" id="UP000184543">
    <property type="component" value="Unassembled WGS sequence"/>
</dbReference>